<dbReference type="Proteomes" id="UP001208570">
    <property type="component" value="Unassembled WGS sequence"/>
</dbReference>
<evidence type="ECO:0000313" key="1">
    <source>
        <dbReference type="EMBL" id="KAK2140865.1"/>
    </source>
</evidence>
<sequence>MTEYHQKITIDGTPAYLWDYDGWQMIPGNMDQQEPRYILAHSLKALLSQFRMKRNNGTPNEFHQSVVIAIQQMRRCLLNRTLRSCVYDSEVNPEEYQPVNGIGSVFLRASIYYVYIADWLEVFPRDQFLIIRAEDYFNNRSGILADVYEFLGLQHVDPELFRINNKSVVNRGIRSNMVMLRKTRIMLTDFFKPFNIKLAELLRDKKFMWNARV</sequence>
<reference evidence="1" key="1">
    <citation type="journal article" date="2023" name="Mol. Biol. Evol.">
        <title>Third-Generation Sequencing Reveals the Adaptive Role of the Epigenome in Three Deep-Sea Polychaetes.</title>
        <authorList>
            <person name="Perez M."/>
            <person name="Aroh O."/>
            <person name="Sun Y."/>
            <person name="Lan Y."/>
            <person name="Juniper S.K."/>
            <person name="Young C.R."/>
            <person name="Angers B."/>
            <person name="Qian P.Y."/>
        </authorList>
    </citation>
    <scope>NUCLEOTIDE SEQUENCE</scope>
    <source>
        <strain evidence="1">P08H-3</strain>
    </source>
</reference>
<proteinExistence type="predicted"/>
<gene>
    <name evidence="1" type="ORF">LSH36_1224g00026</name>
</gene>
<dbReference type="GO" id="GO:0019319">
    <property type="term" value="P:hexose biosynthetic process"/>
    <property type="evidence" value="ECO:0007669"/>
    <property type="project" value="TreeGrafter"/>
</dbReference>
<protein>
    <recommendedName>
        <fullName evidence="3">Sulfotransferase</fullName>
    </recommendedName>
</protein>
<evidence type="ECO:0008006" key="3">
    <source>
        <dbReference type="Google" id="ProtNLM"/>
    </source>
</evidence>
<dbReference type="AlphaFoldDB" id="A0AAD9IV72"/>
<comment type="caution">
    <text evidence="1">The sequence shown here is derived from an EMBL/GenBank/DDBJ whole genome shotgun (WGS) entry which is preliminary data.</text>
</comment>
<name>A0AAD9IV72_9ANNE</name>
<dbReference type="EMBL" id="JAODUP010001224">
    <property type="protein sequence ID" value="KAK2140865.1"/>
    <property type="molecule type" value="Genomic_DNA"/>
</dbReference>
<keyword evidence="2" id="KW-1185">Reference proteome</keyword>
<dbReference type="PANTHER" id="PTHR15723:SF0">
    <property type="entry name" value="CARBOHYDRATE SULFOTRANSFERASE 15"/>
    <property type="match status" value="1"/>
</dbReference>
<dbReference type="InterPro" id="IPR052654">
    <property type="entry name" value="CS_Sulfotransferase"/>
</dbReference>
<dbReference type="PANTHER" id="PTHR15723">
    <property type="entry name" value="CARBOHYDRATE SULFOTRANSFERASE 15"/>
    <property type="match status" value="1"/>
</dbReference>
<accession>A0AAD9IV72</accession>
<dbReference type="GO" id="GO:0050659">
    <property type="term" value="F:N-acetylgalactosamine 4-sulfate 6-O-sulfotransferase activity"/>
    <property type="evidence" value="ECO:0007669"/>
    <property type="project" value="TreeGrafter"/>
</dbReference>
<evidence type="ECO:0000313" key="2">
    <source>
        <dbReference type="Proteomes" id="UP001208570"/>
    </source>
</evidence>
<organism evidence="1 2">
    <name type="scientific">Paralvinella palmiformis</name>
    <dbReference type="NCBI Taxonomy" id="53620"/>
    <lineage>
        <taxon>Eukaryota</taxon>
        <taxon>Metazoa</taxon>
        <taxon>Spiralia</taxon>
        <taxon>Lophotrochozoa</taxon>
        <taxon>Annelida</taxon>
        <taxon>Polychaeta</taxon>
        <taxon>Sedentaria</taxon>
        <taxon>Canalipalpata</taxon>
        <taxon>Terebellida</taxon>
        <taxon>Terebelliformia</taxon>
        <taxon>Alvinellidae</taxon>
        <taxon>Paralvinella</taxon>
    </lineage>
</organism>
<dbReference type="Gene3D" id="3.40.50.300">
    <property type="entry name" value="P-loop containing nucleotide triphosphate hydrolases"/>
    <property type="match status" value="1"/>
</dbReference>
<dbReference type="SUPFAM" id="SSF52540">
    <property type="entry name" value="P-loop containing nucleoside triphosphate hydrolases"/>
    <property type="match status" value="1"/>
</dbReference>
<dbReference type="InterPro" id="IPR027417">
    <property type="entry name" value="P-loop_NTPase"/>
</dbReference>